<dbReference type="InterPro" id="IPR046173">
    <property type="entry name" value="DUF6175"/>
</dbReference>
<keyword evidence="2" id="KW-1185">Reference proteome</keyword>
<dbReference type="AlphaFoldDB" id="A0A7D4BCV1"/>
<evidence type="ECO:0000313" key="1">
    <source>
        <dbReference type="EMBL" id="QKG79083.1"/>
    </source>
</evidence>
<evidence type="ECO:0000313" key="2">
    <source>
        <dbReference type="Proteomes" id="UP000500961"/>
    </source>
</evidence>
<dbReference type="Proteomes" id="UP000500961">
    <property type="component" value="Chromosome"/>
</dbReference>
<dbReference type="Pfam" id="PF19672">
    <property type="entry name" value="DUF6175"/>
    <property type="match status" value="1"/>
</dbReference>
<accession>A0A7D4BCV1</accession>
<proteinExistence type="predicted"/>
<dbReference type="RefSeq" id="WP_173072601.1">
    <property type="nucleotide sequence ID" value="NZ_CP041345.1"/>
</dbReference>
<organism evidence="1 2">
    <name type="scientific">Tenuifilum thalassicum</name>
    <dbReference type="NCBI Taxonomy" id="2590900"/>
    <lineage>
        <taxon>Bacteria</taxon>
        <taxon>Pseudomonadati</taxon>
        <taxon>Bacteroidota</taxon>
        <taxon>Bacteroidia</taxon>
        <taxon>Bacteroidales</taxon>
        <taxon>Tenuifilaceae</taxon>
        <taxon>Tenuifilum</taxon>
    </lineage>
</organism>
<dbReference type="KEGG" id="ttz:FHG85_01985"/>
<gene>
    <name evidence="1" type="ORF">FHG85_01985</name>
</gene>
<sequence>MRKIFSTFIVLAVAIAAFGQAKKPILMVVPSDQYCISRGYKMEFENQGMKQVLPDYKAALQNDPDLRLVITKMGQIMADRGFPLKDLEQELKNLEQENAESMMLTSKSSASELAESPIDALKRVAKADIILDLDFQIKRQGPQKYIVFNLKGLDAYTAKQVSGVAGAGSPSTAASPELLLEEAVLSHMDNFNAGLMRHFEDMFAKGREVKVQIKVWSNWGEDLESEFGEDGEELSEIIENWFFDNCVEGRFNLSDASENFMKLEQVRIPMMKTDDRGRERAVDTRSFVRDLQKYLKDMGIPSKLYLRGLGEAWLILGEK</sequence>
<dbReference type="EMBL" id="CP041345">
    <property type="protein sequence ID" value="QKG79083.1"/>
    <property type="molecule type" value="Genomic_DNA"/>
</dbReference>
<protein>
    <submittedName>
        <fullName evidence="1">Uncharacterized protein</fullName>
    </submittedName>
</protein>
<reference evidence="1 2" key="1">
    <citation type="submission" date="2019-07" db="EMBL/GenBank/DDBJ databases">
        <title>Thalassofilum flectens gen. nov., sp. nov., a novel moderate thermophilic anaerobe from a shallow sea hot spring in Kunashir Island (Russia), representing a new family in the order Bacteroidales, and proposal of Thalassofilacea fam. nov.</title>
        <authorList>
            <person name="Kochetkova T.V."/>
            <person name="Podosokorskaya O.A."/>
            <person name="Novikov A."/>
            <person name="Elcheninov A.G."/>
            <person name="Toshchakov S.V."/>
            <person name="Kublanov I.V."/>
        </authorList>
    </citation>
    <scope>NUCLEOTIDE SEQUENCE [LARGE SCALE GENOMIC DNA]</scope>
    <source>
        <strain evidence="1 2">38-H</strain>
    </source>
</reference>
<name>A0A7D4BCV1_9BACT</name>